<organism evidence="2">
    <name type="scientific">bioreactor metagenome</name>
    <dbReference type="NCBI Taxonomy" id="1076179"/>
    <lineage>
        <taxon>unclassified sequences</taxon>
        <taxon>metagenomes</taxon>
        <taxon>ecological metagenomes</taxon>
    </lineage>
</organism>
<comment type="caution">
    <text evidence="2">The sequence shown here is derived from an EMBL/GenBank/DDBJ whole genome shotgun (WGS) entry which is preliminary data.</text>
</comment>
<dbReference type="AlphaFoldDB" id="A0A644U1I0"/>
<gene>
    <name evidence="2" type="ORF">SDC9_18332</name>
</gene>
<sequence>MAIKDNACPNTASKQFQGTGKKVLDRTEEKPTDRPSGPAGTGDPKTRNPKNRIWSLADYEASPVIDLIINSLDIPKAIQGAEIVNTMHEQFAHLILEELNEKALPYWVLDGQTFTLKLTFMKELPEEP</sequence>
<reference evidence="2" key="1">
    <citation type="submission" date="2019-08" db="EMBL/GenBank/DDBJ databases">
        <authorList>
            <person name="Kucharzyk K."/>
            <person name="Murdoch R.W."/>
            <person name="Higgins S."/>
            <person name="Loffler F."/>
        </authorList>
    </citation>
    <scope>NUCLEOTIDE SEQUENCE</scope>
</reference>
<evidence type="ECO:0000313" key="2">
    <source>
        <dbReference type="EMBL" id="MPL72547.1"/>
    </source>
</evidence>
<name>A0A644U1I0_9ZZZZ</name>
<feature type="region of interest" description="Disordered" evidence="1">
    <location>
        <begin position="1"/>
        <end position="50"/>
    </location>
</feature>
<feature type="compositionally biased region" description="Polar residues" evidence="1">
    <location>
        <begin position="8"/>
        <end position="18"/>
    </location>
</feature>
<protein>
    <submittedName>
        <fullName evidence="2">Uncharacterized protein</fullName>
    </submittedName>
</protein>
<dbReference type="EMBL" id="VSSQ01000067">
    <property type="protein sequence ID" value="MPL72547.1"/>
    <property type="molecule type" value="Genomic_DNA"/>
</dbReference>
<evidence type="ECO:0000256" key="1">
    <source>
        <dbReference type="SAM" id="MobiDB-lite"/>
    </source>
</evidence>
<feature type="compositionally biased region" description="Basic and acidic residues" evidence="1">
    <location>
        <begin position="22"/>
        <end position="33"/>
    </location>
</feature>
<accession>A0A644U1I0</accession>
<proteinExistence type="predicted"/>